<organism evidence="2 3">
    <name type="scientific">Polarella glacialis</name>
    <name type="common">Dinoflagellate</name>
    <dbReference type="NCBI Taxonomy" id="89957"/>
    <lineage>
        <taxon>Eukaryota</taxon>
        <taxon>Sar</taxon>
        <taxon>Alveolata</taxon>
        <taxon>Dinophyceae</taxon>
        <taxon>Suessiales</taxon>
        <taxon>Suessiaceae</taxon>
        <taxon>Polarella</taxon>
    </lineage>
</organism>
<dbReference type="Gene3D" id="1.10.510.10">
    <property type="entry name" value="Transferase(Phosphotransferase) domain 1"/>
    <property type="match status" value="1"/>
</dbReference>
<dbReference type="Proteomes" id="UP000654075">
    <property type="component" value="Unassembled WGS sequence"/>
</dbReference>
<dbReference type="GO" id="GO:0004672">
    <property type="term" value="F:protein kinase activity"/>
    <property type="evidence" value="ECO:0007669"/>
    <property type="project" value="InterPro"/>
</dbReference>
<dbReference type="Pfam" id="PF07714">
    <property type="entry name" value="PK_Tyr_Ser-Thr"/>
    <property type="match status" value="1"/>
</dbReference>
<dbReference type="InterPro" id="IPR001245">
    <property type="entry name" value="Ser-Thr/Tyr_kinase_cat_dom"/>
</dbReference>
<protein>
    <recommendedName>
        <fullName evidence="1">Serine-threonine/tyrosine-protein kinase catalytic domain-containing protein</fullName>
    </recommendedName>
</protein>
<dbReference type="EMBL" id="CAJNNV010029401">
    <property type="protein sequence ID" value="CAE8628444.1"/>
    <property type="molecule type" value="Genomic_DNA"/>
</dbReference>
<evidence type="ECO:0000313" key="2">
    <source>
        <dbReference type="EMBL" id="CAE8628444.1"/>
    </source>
</evidence>
<feature type="domain" description="Serine-threonine/tyrosine-protein kinase catalytic" evidence="1">
    <location>
        <begin position="46"/>
        <end position="116"/>
    </location>
</feature>
<feature type="non-terminal residue" evidence="2">
    <location>
        <position position="1"/>
    </location>
</feature>
<gene>
    <name evidence="2" type="ORF">PGLA1383_LOCUS45083</name>
</gene>
<accession>A0A813GSP5</accession>
<evidence type="ECO:0000313" key="3">
    <source>
        <dbReference type="Proteomes" id="UP000654075"/>
    </source>
</evidence>
<dbReference type="AlphaFoldDB" id="A0A813GSP5"/>
<name>A0A813GSP5_POLGL</name>
<evidence type="ECO:0000259" key="1">
    <source>
        <dbReference type="Pfam" id="PF07714"/>
    </source>
</evidence>
<reference evidence="2" key="1">
    <citation type="submission" date="2021-02" db="EMBL/GenBank/DDBJ databases">
        <authorList>
            <person name="Dougan E. K."/>
            <person name="Rhodes N."/>
            <person name="Thang M."/>
            <person name="Chan C."/>
        </authorList>
    </citation>
    <scope>NUCLEOTIDE SEQUENCE</scope>
</reference>
<comment type="caution">
    <text evidence="2">The sequence shown here is derived from an EMBL/GenBank/DDBJ whole genome shotgun (WGS) entry which is preliminary data.</text>
</comment>
<sequence>MRIVNFIRLKDSGTWADLGKFGWRRVNLHLRGKTYLLKTKSGDALVAKETHEQTEIGTSHFLAEFNKMKELQHPHCIKVVELVIAQDLVNGDWRDHVYVISEFAAGSDLLSFMKKLIDMDVEITEEWVAGVFV</sequence>
<dbReference type="InterPro" id="IPR011009">
    <property type="entry name" value="Kinase-like_dom_sf"/>
</dbReference>
<proteinExistence type="predicted"/>
<keyword evidence="3" id="KW-1185">Reference proteome</keyword>
<dbReference type="SUPFAM" id="SSF56112">
    <property type="entry name" value="Protein kinase-like (PK-like)"/>
    <property type="match status" value="1"/>
</dbReference>